<gene>
    <name evidence="10" type="ORF">H9854_05765</name>
</gene>
<comment type="subcellular location">
    <subcellularLocation>
        <location evidence="1 8">Cell membrane</location>
        <topology evidence="1 8">Multi-pass membrane protein</topology>
    </subcellularLocation>
</comment>
<evidence type="ECO:0000256" key="6">
    <source>
        <dbReference type="ARBA" id="ARBA00023136"/>
    </source>
</evidence>
<dbReference type="GO" id="GO:1990961">
    <property type="term" value="P:xenobiotic detoxification by transmembrane export across the plasma membrane"/>
    <property type="evidence" value="ECO:0007669"/>
    <property type="project" value="UniProtKB-ARBA"/>
</dbReference>
<evidence type="ECO:0000313" key="11">
    <source>
        <dbReference type="Proteomes" id="UP000824248"/>
    </source>
</evidence>
<dbReference type="Proteomes" id="UP000824248">
    <property type="component" value="Unassembled WGS sequence"/>
</dbReference>
<feature type="transmembrane region" description="Helical" evidence="9">
    <location>
        <begin position="58"/>
        <end position="81"/>
    </location>
</feature>
<keyword evidence="3" id="KW-1003">Cell membrane</keyword>
<dbReference type="FunFam" id="1.10.3730.20:FF:000001">
    <property type="entry name" value="Quaternary ammonium compound resistance transporter SugE"/>
    <property type="match status" value="1"/>
</dbReference>
<keyword evidence="4 8" id="KW-0812">Transmembrane</keyword>
<keyword evidence="5 9" id="KW-1133">Transmembrane helix</keyword>
<protein>
    <submittedName>
        <fullName evidence="10">Multidrug efflux SMR transporter</fullName>
    </submittedName>
</protein>
<name>A0A9D2B5D0_9GAMM</name>
<dbReference type="AlphaFoldDB" id="A0A9D2B5D0"/>
<dbReference type="GO" id="GO:0005886">
    <property type="term" value="C:plasma membrane"/>
    <property type="evidence" value="ECO:0007669"/>
    <property type="project" value="UniProtKB-SubCell"/>
</dbReference>
<sequence length="110" mass="11522">MMAFVYLALAIVAEVIGTSALKATEGFTRPGPTLIVVIGYGIAFYLLSLVLRTLPVGVAYAIWAGMGIVLVTLVALLVYGQRPDPPAVLGIALIVTGVVVIQLFSRVAVH</sequence>
<reference evidence="10" key="1">
    <citation type="journal article" date="2021" name="PeerJ">
        <title>Extensive microbial diversity within the chicken gut microbiome revealed by metagenomics and culture.</title>
        <authorList>
            <person name="Gilroy R."/>
            <person name="Ravi A."/>
            <person name="Getino M."/>
            <person name="Pursley I."/>
            <person name="Horton D.L."/>
            <person name="Alikhan N.F."/>
            <person name="Baker D."/>
            <person name="Gharbi K."/>
            <person name="Hall N."/>
            <person name="Watson M."/>
            <person name="Adriaenssens E.M."/>
            <person name="Foster-Nyarko E."/>
            <person name="Jarju S."/>
            <person name="Secka A."/>
            <person name="Antonio M."/>
            <person name="Oren A."/>
            <person name="Chaudhuri R.R."/>
            <person name="La Ragione R."/>
            <person name="Hildebrand F."/>
            <person name="Pallen M.J."/>
        </authorList>
    </citation>
    <scope>NUCLEOTIDE SEQUENCE</scope>
    <source>
        <strain evidence="10">1193</strain>
    </source>
</reference>
<keyword evidence="6 9" id="KW-0472">Membrane</keyword>
<comment type="similarity">
    <text evidence="7 8">Belongs to the drug/metabolite transporter (DMT) superfamily. Small multidrug resistance (SMR) (TC 2.A.7.1) family.</text>
</comment>
<evidence type="ECO:0000256" key="9">
    <source>
        <dbReference type="SAM" id="Phobius"/>
    </source>
</evidence>
<dbReference type="GO" id="GO:0015199">
    <property type="term" value="F:amino-acid betaine transmembrane transporter activity"/>
    <property type="evidence" value="ECO:0007669"/>
    <property type="project" value="TreeGrafter"/>
</dbReference>
<reference evidence="10" key="2">
    <citation type="submission" date="2021-04" db="EMBL/GenBank/DDBJ databases">
        <authorList>
            <person name="Gilroy R."/>
        </authorList>
    </citation>
    <scope>NUCLEOTIDE SEQUENCE</scope>
    <source>
        <strain evidence="10">1193</strain>
    </source>
</reference>
<evidence type="ECO:0000313" key="10">
    <source>
        <dbReference type="EMBL" id="HIX61720.1"/>
    </source>
</evidence>
<evidence type="ECO:0000256" key="2">
    <source>
        <dbReference type="ARBA" id="ARBA00022448"/>
    </source>
</evidence>
<keyword evidence="2" id="KW-0813">Transport</keyword>
<dbReference type="GO" id="GO:0015297">
    <property type="term" value="F:antiporter activity"/>
    <property type="evidence" value="ECO:0007669"/>
    <property type="project" value="TreeGrafter"/>
</dbReference>
<dbReference type="InterPro" id="IPR000390">
    <property type="entry name" value="Small_drug/metabolite_transptr"/>
</dbReference>
<organism evidence="10 11">
    <name type="scientific">Candidatus Halomonas stercoripullorum</name>
    <dbReference type="NCBI Taxonomy" id="2838617"/>
    <lineage>
        <taxon>Bacteria</taxon>
        <taxon>Pseudomonadati</taxon>
        <taxon>Pseudomonadota</taxon>
        <taxon>Gammaproteobacteria</taxon>
        <taxon>Oceanospirillales</taxon>
        <taxon>Halomonadaceae</taxon>
        <taxon>Halomonas</taxon>
    </lineage>
</organism>
<dbReference type="Gene3D" id="1.10.3730.20">
    <property type="match status" value="1"/>
</dbReference>
<feature type="transmembrane region" description="Helical" evidence="9">
    <location>
        <begin position="87"/>
        <end position="109"/>
    </location>
</feature>
<evidence type="ECO:0000256" key="7">
    <source>
        <dbReference type="ARBA" id="ARBA00038032"/>
    </source>
</evidence>
<dbReference type="Pfam" id="PF00893">
    <property type="entry name" value="Multi_Drug_Res"/>
    <property type="match status" value="1"/>
</dbReference>
<proteinExistence type="inferred from homology"/>
<evidence type="ECO:0000256" key="5">
    <source>
        <dbReference type="ARBA" id="ARBA00022989"/>
    </source>
</evidence>
<dbReference type="GO" id="GO:0015220">
    <property type="term" value="F:choline transmembrane transporter activity"/>
    <property type="evidence" value="ECO:0007669"/>
    <property type="project" value="TreeGrafter"/>
</dbReference>
<accession>A0A9D2B5D0</accession>
<evidence type="ECO:0000256" key="3">
    <source>
        <dbReference type="ARBA" id="ARBA00022475"/>
    </source>
</evidence>
<feature type="transmembrane region" description="Helical" evidence="9">
    <location>
        <begin position="33"/>
        <end position="51"/>
    </location>
</feature>
<dbReference type="GO" id="GO:0031460">
    <property type="term" value="P:glycine betaine transport"/>
    <property type="evidence" value="ECO:0007669"/>
    <property type="project" value="TreeGrafter"/>
</dbReference>
<dbReference type="EMBL" id="DXFC01000173">
    <property type="protein sequence ID" value="HIX61720.1"/>
    <property type="molecule type" value="Genomic_DNA"/>
</dbReference>
<comment type="caution">
    <text evidence="10">The sequence shown here is derived from an EMBL/GenBank/DDBJ whole genome shotgun (WGS) entry which is preliminary data.</text>
</comment>
<dbReference type="SUPFAM" id="SSF103481">
    <property type="entry name" value="Multidrug resistance efflux transporter EmrE"/>
    <property type="match status" value="1"/>
</dbReference>
<evidence type="ECO:0000256" key="4">
    <source>
        <dbReference type="ARBA" id="ARBA00022692"/>
    </source>
</evidence>
<dbReference type="PANTHER" id="PTHR30561">
    <property type="entry name" value="SMR FAMILY PROTON-DEPENDENT DRUG EFFLUX TRANSPORTER SUGE"/>
    <property type="match status" value="1"/>
</dbReference>
<evidence type="ECO:0000256" key="1">
    <source>
        <dbReference type="ARBA" id="ARBA00004651"/>
    </source>
</evidence>
<dbReference type="InterPro" id="IPR045324">
    <property type="entry name" value="Small_multidrug_res"/>
</dbReference>
<dbReference type="InterPro" id="IPR037185">
    <property type="entry name" value="EmrE-like"/>
</dbReference>
<evidence type="ECO:0000256" key="8">
    <source>
        <dbReference type="RuleBase" id="RU003942"/>
    </source>
</evidence>
<dbReference type="PANTHER" id="PTHR30561:SF1">
    <property type="entry name" value="MULTIDRUG TRANSPORTER EMRE"/>
    <property type="match status" value="1"/>
</dbReference>